<sequence length="119" mass="12724">MRSLSIFIGISTLFAAIQVGAGRCIPGQSNGMLVQVAAEHRPHAATHVHGCSMNQRDSDNVINKVNDVITEASTTAASPAIPTLPSTDLTPTTTPDFRLMISPLYAWGHSLLQKLFPVE</sequence>
<organism evidence="1 2">
    <name type="scientific">Vararia minispora EC-137</name>
    <dbReference type="NCBI Taxonomy" id="1314806"/>
    <lineage>
        <taxon>Eukaryota</taxon>
        <taxon>Fungi</taxon>
        <taxon>Dikarya</taxon>
        <taxon>Basidiomycota</taxon>
        <taxon>Agaricomycotina</taxon>
        <taxon>Agaricomycetes</taxon>
        <taxon>Russulales</taxon>
        <taxon>Lachnocladiaceae</taxon>
        <taxon>Vararia</taxon>
    </lineage>
</organism>
<name>A0ACB8Q795_9AGAM</name>
<proteinExistence type="predicted"/>
<protein>
    <submittedName>
        <fullName evidence="1">Uncharacterized protein</fullName>
    </submittedName>
</protein>
<comment type="caution">
    <text evidence="1">The sequence shown here is derived from an EMBL/GenBank/DDBJ whole genome shotgun (WGS) entry which is preliminary data.</text>
</comment>
<reference evidence="1" key="2">
    <citation type="journal article" date="2022" name="New Phytol.">
        <title>Evolutionary transition to the ectomycorrhizal habit in the genomes of a hyperdiverse lineage of mushroom-forming fungi.</title>
        <authorList>
            <person name="Looney B."/>
            <person name="Miyauchi S."/>
            <person name="Morin E."/>
            <person name="Drula E."/>
            <person name="Courty P.E."/>
            <person name="Kohler A."/>
            <person name="Kuo A."/>
            <person name="LaButti K."/>
            <person name="Pangilinan J."/>
            <person name="Lipzen A."/>
            <person name="Riley R."/>
            <person name="Andreopoulos W."/>
            <person name="He G."/>
            <person name="Johnson J."/>
            <person name="Nolan M."/>
            <person name="Tritt A."/>
            <person name="Barry K.W."/>
            <person name="Grigoriev I.V."/>
            <person name="Nagy L.G."/>
            <person name="Hibbett D."/>
            <person name="Henrissat B."/>
            <person name="Matheny P.B."/>
            <person name="Labbe J."/>
            <person name="Martin F.M."/>
        </authorList>
    </citation>
    <scope>NUCLEOTIDE SEQUENCE</scope>
    <source>
        <strain evidence="1">EC-137</strain>
    </source>
</reference>
<dbReference type="EMBL" id="MU273881">
    <property type="protein sequence ID" value="KAI0027557.1"/>
    <property type="molecule type" value="Genomic_DNA"/>
</dbReference>
<evidence type="ECO:0000313" key="1">
    <source>
        <dbReference type="EMBL" id="KAI0027557.1"/>
    </source>
</evidence>
<accession>A0ACB8Q795</accession>
<evidence type="ECO:0000313" key="2">
    <source>
        <dbReference type="Proteomes" id="UP000814128"/>
    </source>
</evidence>
<reference evidence="1" key="1">
    <citation type="submission" date="2021-02" db="EMBL/GenBank/DDBJ databases">
        <authorList>
            <consortium name="DOE Joint Genome Institute"/>
            <person name="Ahrendt S."/>
            <person name="Looney B.P."/>
            <person name="Miyauchi S."/>
            <person name="Morin E."/>
            <person name="Drula E."/>
            <person name="Courty P.E."/>
            <person name="Chicoki N."/>
            <person name="Fauchery L."/>
            <person name="Kohler A."/>
            <person name="Kuo A."/>
            <person name="Labutti K."/>
            <person name="Pangilinan J."/>
            <person name="Lipzen A."/>
            <person name="Riley R."/>
            <person name="Andreopoulos W."/>
            <person name="He G."/>
            <person name="Johnson J."/>
            <person name="Barry K.W."/>
            <person name="Grigoriev I.V."/>
            <person name="Nagy L."/>
            <person name="Hibbett D."/>
            <person name="Henrissat B."/>
            <person name="Matheny P.B."/>
            <person name="Labbe J."/>
            <person name="Martin F."/>
        </authorList>
    </citation>
    <scope>NUCLEOTIDE SEQUENCE</scope>
    <source>
        <strain evidence="1">EC-137</strain>
    </source>
</reference>
<keyword evidence="2" id="KW-1185">Reference proteome</keyword>
<dbReference type="Proteomes" id="UP000814128">
    <property type="component" value="Unassembled WGS sequence"/>
</dbReference>
<gene>
    <name evidence="1" type="ORF">K488DRAFT_74446</name>
</gene>